<evidence type="ECO:0000313" key="1">
    <source>
        <dbReference type="EMBL" id="SEK06915.1"/>
    </source>
</evidence>
<dbReference type="Proteomes" id="UP000198707">
    <property type="component" value="Unassembled WGS sequence"/>
</dbReference>
<reference evidence="2" key="1">
    <citation type="submission" date="2016-10" db="EMBL/GenBank/DDBJ databases">
        <authorList>
            <person name="Varghese N."/>
            <person name="Submissions S."/>
        </authorList>
    </citation>
    <scope>NUCLEOTIDE SEQUENCE [LARGE SCALE GENOMIC DNA]</scope>
    <source>
        <strain evidence="2">CGMCC 4.7038</strain>
    </source>
</reference>
<protein>
    <submittedName>
        <fullName evidence="1">Uncharacterized protein</fullName>
    </submittedName>
</protein>
<keyword evidence="2" id="KW-1185">Reference proteome</keyword>
<proteinExistence type="predicted"/>
<organism evidence="1 2">
    <name type="scientific">Micromonospora phaseoli</name>
    <dbReference type="NCBI Taxonomy" id="1144548"/>
    <lineage>
        <taxon>Bacteria</taxon>
        <taxon>Bacillati</taxon>
        <taxon>Actinomycetota</taxon>
        <taxon>Actinomycetes</taxon>
        <taxon>Micromonosporales</taxon>
        <taxon>Micromonosporaceae</taxon>
        <taxon>Micromonospora</taxon>
    </lineage>
</organism>
<accession>A0A1H7E8J5</accession>
<gene>
    <name evidence="1" type="ORF">SAMN05443287_1234</name>
</gene>
<name>A0A1H7E8J5_9ACTN</name>
<evidence type="ECO:0000313" key="2">
    <source>
        <dbReference type="Proteomes" id="UP000198707"/>
    </source>
</evidence>
<sequence length="58" mass="6347">MITGYDTVLITGAPVDAGIRAMLDSLHGAWPNMVVASGREHVGPFLPWSTMRVRSDRH</sequence>
<dbReference type="AlphaFoldDB" id="A0A1H7E8J5"/>
<dbReference type="RefSeq" id="WP_170147803.1">
    <property type="nucleotide sequence ID" value="NZ_BOPI01000066.1"/>
</dbReference>
<dbReference type="EMBL" id="FNYV01000023">
    <property type="protein sequence ID" value="SEK06915.1"/>
    <property type="molecule type" value="Genomic_DNA"/>
</dbReference>